<evidence type="ECO:0000256" key="1">
    <source>
        <dbReference type="SAM" id="Phobius"/>
    </source>
</evidence>
<keyword evidence="1" id="KW-1133">Transmembrane helix</keyword>
<proteinExistence type="predicted"/>
<evidence type="ECO:0000313" key="2">
    <source>
        <dbReference type="EMBL" id="MBK1855605.1"/>
    </source>
</evidence>
<accession>A0AAE2SCC9</accession>
<dbReference type="AlphaFoldDB" id="A0AAE2SCC9"/>
<protein>
    <submittedName>
        <fullName evidence="2">FecR domain-containing protein</fullName>
    </submittedName>
</protein>
<gene>
    <name evidence="2" type="ORF">JIN83_11590</name>
</gene>
<keyword evidence="3" id="KW-1185">Reference proteome</keyword>
<reference evidence="2" key="1">
    <citation type="submission" date="2021-01" db="EMBL/GenBank/DDBJ databases">
        <title>Modified the classification status of verrucomicrobia.</title>
        <authorList>
            <person name="Feng X."/>
        </authorList>
    </citation>
    <scope>NUCLEOTIDE SEQUENCE</scope>
    <source>
        <strain evidence="2">5K15</strain>
    </source>
</reference>
<dbReference type="PANTHER" id="PTHR30273">
    <property type="entry name" value="PERIPLASMIC SIGNAL SENSOR AND SIGMA FACTOR ACTIVATOR FECR-RELATED"/>
    <property type="match status" value="1"/>
</dbReference>
<sequence>MKESDQELLNGYFQSRASDAQINELERRMLADPDLRQRYLQEAMTETSLRSIALQENALPSKYAEEKAAPPKHKKTFTRIVMAGSLAACLAVFFWIGKEEPSVGVILSSEMAGWQSEHSTVDGAEFSPGVYTLQSGVVTLGFHSGVEMVMEGPARIEVVSEMEIIFDYGNASFHVPEQAVGFEVNTRHGKVIDLGTRFSLSMGEGNSGARLSVEEGEIAVHHNRGAVKHLVTMERASMDENSIHMNLDWNKVKGAKISEQPVVLRTNGRERTVVRTGIHGLERTDLLMVKHVETRSHAQFDRRSLLAFDVSEIDFDQVAQARLILNSVPTGIGMGANDMPVVSHFGIYGIPDGEHESWPTTGELWEKAPKPEHGSLVAQFSIRRANLRQTVVLDSPELLAFLKADQSGEAGFIIHCETPGKSMVHGFASSRHREAAGPRLELVMKKP</sequence>
<dbReference type="RefSeq" id="WP_309490219.1">
    <property type="nucleotide sequence ID" value="NZ_JAENIG010000007.1"/>
</dbReference>
<dbReference type="Gene3D" id="2.60.120.1440">
    <property type="match status" value="1"/>
</dbReference>
<comment type="caution">
    <text evidence="2">The sequence shown here is derived from an EMBL/GenBank/DDBJ whole genome shotgun (WGS) entry which is preliminary data.</text>
</comment>
<dbReference type="GO" id="GO:0016989">
    <property type="term" value="F:sigma factor antagonist activity"/>
    <property type="evidence" value="ECO:0007669"/>
    <property type="project" value="TreeGrafter"/>
</dbReference>
<dbReference type="EMBL" id="JAENIG010000007">
    <property type="protein sequence ID" value="MBK1855605.1"/>
    <property type="molecule type" value="Genomic_DNA"/>
</dbReference>
<evidence type="ECO:0000313" key="3">
    <source>
        <dbReference type="Proteomes" id="UP000634206"/>
    </source>
</evidence>
<keyword evidence="1" id="KW-0812">Transmembrane</keyword>
<dbReference type="PANTHER" id="PTHR30273:SF2">
    <property type="entry name" value="PROTEIN FECR"/>
    <property type="match status" value="1"/>
</dbReference>
<name>A0AAE2SCC9_9BACT</name>
<feature type="transmembrane region" description="Helical" evidence="1">
    <location>
        <begin position="77"/>
        <end position="96"/>
    </location>
</feature>
<dbReference type="InterPro" id="IPR012373">
    <property type="entry name" value="Ferrdict_sens_TM"/>
</dbReference>
<organism evidence="2 3">
    <name type="scientific">Oceaniferula flava</name>
    <dbReference type="NCBI Taxonomy" id="2800421"/>
    <lineage>
        <taxon>Bacteria</taxon>
        <taxon>Pseudomonadati</taxon>
        <taxon>Verrucomicrobiota</taxon>
        <taxon>Verrucomicrobiia</taxon>
        <taxon>Verrucomicrobiales</taxon>
        <taxon>Verrucomicrobiaceae</taxon>
        <taxon>Oceaniferula</taxon>
    </lineage>
</organism>
<keyword evidence="1" id="KW-0472">Membrane</keyword>
<dbReference type="Proteomes" id="UP000634206">
    <property type="component" value="Unassembled WGS sequence"/>
</dbReference>